<evidence type="ECO:0000313" key="2">
    <source>
        <dbReference type="Proteomes" id="UP000829116"/>
    </source>
</evidence>
<sequence length="129" mass="14716">MSSKRKAQFERYKSILTHYAGASFNRENVMVDFELDGSPASNVITSMKKRGLIHVLDARTKSYQAVSGALSILNNIIDEEQRSVILRRQELEAFRKNPSARRVRNLPQPPKLPIMQMFDDLLAGVRANR</sequence>
<organism evidence="1 2">
    <name type="scientific">Moellerella wisconsensis</name>
    <dbReference type="NCBI Taxonomy" id="158849"/>
    <lineage>
        <taxon>Bacteria</taxon>
        <taxon>Pseudomonadati</taxon>
        <taxon>Pseudomonadota</taxon>
        <taxon>Gammaproteobacteria</taxon>
        <taxon>Enterobacterales</taxon>
        <taxon>Morganellaceae</taxon>
        <taxon>Moellerella</taxon>
    </lineage>
</organism>
<name>A0A9Q8Q2F9_9GAMM</name>
<protein>
    <submittedName>
        <fullName evidence="1">Uncharacterized protein</fullName>
    </submittedName>
</protein>
<gene>
    <name evidence="1" type="ORF">MNY72_05990</name>
</gene>
<dbReference type="Proteomes" id="UP000829116">
    <property type="component" value="Chromosome"/>
</dbReference>
<accession>A0A9Q8Q2F9</accession>
<reference evidence="1" key="1">
    <citation type="submission" date="2022-03" db="EMBL/GenBank/DDBJ databases">
        <title>ESBL-producing Moellerella wisconsensis and Escherichia marmotae isolated from wild game meat.</title>
        <authorList>
            <person name="Biggel M."/>
        </authorList>
    </citation>
    <scope>NUCLEOTIDE SEQUENCE</scope>
    <source>
        <strain evidence="1">W51</strain>
    </source>
</reference>
<evidence type="ECO:0000313" key="1">
    <source>
        <dbReference type="EMBL" id="UNH31838.1"/>
    </source>
</evidence>
<proteinExistence type="predicted"/>
<dbReference type="EMBL" id="CP093245">
    <property type="protein sequence ID" value="UNH31838.1"/>
    <property type="molecule type" value="Genomic_DNA"/>
</dbReference>
<dbReference type="RefSeq" id="WP_241542703.1">
    <property type="nucleotide sequence ID" value="NZ_CAWQWN010000001.1"/>
</dbReference>
<dbReference type="AlphaFoldDB" id="A0A9Q8Q2F9"/>